<evidence type="ECO:0000313" key="1">
    <source>
        <dbReference type="EMBL" id="CAD7586523.1"/>
    </source>
</evidence>
<gene>
    <name evidence="1" type="ORF">TGEB3V08_LOCUS872</name>
</gene>
<reference evidence="1" key="1">
    <citation type="submission" date="2020-11" db="EMBL/GenBank/DDBJ databases">
        <authorList>
            <person name="Tran Van P."/>
        </authorList>
    </citation>
    <scope>NUCLEOTIDE SEQUENCE</scope>
</reference>
<proteinExistence type="predicted"/>
<protein>
    <submittedName>
        <fullName evidence="1">Uncharacterized protein</fullName>
    </submittedName>
</protein>
<name>A0A7R9JP47_TIMGE</name>
<organism evidence="1">
    <name type="scientific">Timema genevievae</name>
    <name type="common">Walking stick</name>
    <dbReference type="NCBI Taxonomy" id="629358"/>
    <lineage>
        <taxon>Eukaryota</taxon>
        <taxon>Metazoa</taxon>
        <taxon>Ecdysozoa</taxon>
        <taxon>Arthropoda</taxon>
        <taxon>Hexapoda</taxon>
        <taxon>Insecta</taxon>
        <taxon>Pterygota</taxon>
        <taxon>Neoptera</taxon>
        <taxon>Polyneoptera</taxon>
        <taxon>Phasmatodea</taxon>
        <taxon>Timematodea</taxon>
        <taxon>Timematoidea</taxon>
        <taxon>Timematidae</taxon>
        <taxon>Timema</taxon>
    </lineage>
</organism>
<dbReference type="AlphaFoldDB" id="A0A7R9JP47"/>
<accession>A0A7R9JP47</accession>
<dbReference type="EMBL" id="OE839279">
    <property type="protein sequence ID" value="CAD7586523.1"/>
    <property type="molecule type" value="Genomic_DNA"/>
</dbReference>
<sequence length="86" mass="9193">MLNSTAEDGEIEVQISAANSDIDTVLDRAAPKRSVAVARQSSNANGITSITLQLHVLNESCPTSSDCVSEAVFMEVKMRLLNFSGH</sequence>